<gene>
    <name evidence="2" type="ORF">BCV70DRAFT_82824</name>
</gene>
<feature type="chain" id="PRO_5016259816" evidence="1">
    <location>
        <begin position="22"/>
        <end position="74"/>
    </location>
</feature>
<dbReference type="InParanoid" id="A0A317XGQ9"/>
<dbReference type="AlphaFoldDB" id="A0A317XGQ9"/>
<organism evidence="2 3">
    <name type="scientific">Testicularia cyperi</name>
    <dbReference type="NCBI Taxonomy" id="1882483"/>
    <lineage>
        <taxon>Eukaryota</taxon>
        <taxon>Fungi</taxon>
        <taxon>Dikarya</taxon>
        <taxon>Basidiomycota</taxon>
        <taxon>Ustilaginomycotina</taxon>
        <taxon>Ustilaginomycetes</taxon>
        <taxon>Ustilaginales</taxon>
        <taxon>Anthracoideaceae</taxon>
        <taxon>Testicularia</taxon>
    </lineage>
</organism>
<keyword evidence="3" id="KW-1185">Reference proteome</keyword>
<keyword evidence="1" id="KW-0732">Signal</keyword>
<reference evidence="2 3" key="1">
    <citation type="journal article" date="2018" name="Mol. Biol. Evol.">
        <title>Broad Genomic Sampling Reveals a Smut Pathogenic Ancestry of the Fungal Clade Ustilaginomycotina.</title>
        <authorList>
            <person name="Kijpornyongpan T."/>
            <person name="Mondo S.J."/>
            <person name="Barry K."/>
            <person name="Sandor L."/>
            <person name="Lee J."/>
            <person name="Lipzen A."/>
            <person name="Pangilinan J."/>
            <person name="LaButti K."/>
            <person name="Hainaut M."/>
            <person name="Henrissat B."/>
            <person name="Grigoriev I.V."/>
            <person name="Spatafora J.W."/>
            <person name="Aime M.C."/>
        </authorList>
    </citation>
    <scope>NUCLEOTIDE SEQUENCE [LARGE SCALE GENOMIC DNA]</scope>
    <source>
        <strain evidence="2 3">MCA 3645</strain>
    </source>
</reference>
<evidence type="ECO:0000313" key="3">
    <source>
        <dbReference type="Proteomes" id="UP000246740"/>
    </source>
</evidence>
<protein>
    <submittedName>
        <fullName evidence="2">Uncharacterized protein</fullName>
    </submittedName>
</protein>
<feature type="signal peptide" evidence="1">
    <location>
        <begin position="1"/>
        <end position="21"/>
    </location>
</feature>
<dbReference type="Proteomes" id="UP000246740">
    <property type="component" value="Unassembled WGS sequence"/>
</dbReference>
<proteinExistence type="predicted"/>
<name>A0A317XGQ9_9BASI</name>
<sequence length="74" mass="8678">MSNTVLLLDFYTIFLFQPTLTKKEKRHTHTPHSPTHLFVIYSLTTETFDASDSHTHTLSRQCSNSAWPWDPRPF</sequence>
<accession>A0A317XGQ9</accession>
<evidence type="ECO:0000313" key="2">
    <source>
        <dbReference type="EMBL" id="PWY97052.1"/>
    </source>
</evidence>
<dbReference type="EMBL" id="KZ819224">
    <property type="protein sequence ID" value="PWY97052.1"/>
    <property type="molecule type" value="Genomic_DNA"/>
</dbReference>
<evidence type="ECO:0000256" key="1">
    <source>
        <dbReference type="SAM" id="SignalP"/>
    </source>
</evidence>